<dbReference type="Gene3D" id="2.30.29.30">
    <property type="entry name" value="Pleckstrin-homology domain (PH domain)/Phosphotyrosine-binding domain (PTB)"/>
    <property type="match status" value="1"/>
</dbReference>
<evidence type="ECO:0000256" key="6">
    <source>
        <dbReference type="ARBA" id="ARBA00022949"/>
    </source>
</evidence>
<feature type="compositionally biased region" description="Low complexity" evidence="9">
    <location>
        <begin position="131"/>
        <end position="153"/>
    </location>
</feature>
<feature type="region of interest" description="Disordered" evidence="9">
    <location>
        <begin position="115"/>
        <end position="153"/>
    </location>
</feature>
<dbReference type="EMBL" id="JAFJMO010000004">
    <property type="protein sequence ID" value="KAJ8279886.1"/>
    <property type="molecule type" value="Genomic_DNA"/>
</dbReference>
<gene>
    <name evidence="13" type="ORF">COCON_G00069520</name>
</gene>
<dbReference type="FunFam" id="3.30.505.10:FF:000002">
    <property type="entry name" value="Tensin 1"/>
    <property type="match status" value="1"/>
</dbReference>
<feature type="domain" description="PID" evidence="11">
    <location>
        <begin position="338"/>
        <end position="463"/>
    </location>
</feature>
<dbReference type="SUPFAM" id="SSF55550">
    <property type="entry name" value="SH2 domain"/>
    <property type="match status" value="1"/>
</dbReference>
<dbReference type="AlphaFoldDB" id="A0A9Q1DT58"/>
<dbReference type="Pfam" id="PF00017">
    <property type="entry name" value="SH2"/>
    <property type="match status" value="1"/>
</dbReference>
<dbReference type="Pfam" id="PF08416">
    <property type="entry name" value="PTB"/>
    <property type="match status" value="1"/>
</dbReference>
<evidence type="ECO:0000256" key="8">
    <source>
        <dbReference type="PROSITE-ProRule" id="PRU00191"/>
    </source>
</evidence>
<keyword evidence="3" id="KW-0597">Phosphoprotein</keyword>
<evidence type="ECO:0000259" key="11">
    <source>
        <dbReference type="PROSITE" id="PS01179"/>
    </source>
</evidence>
<evidence type="ECO:0000313" key="14">
    <source>
        <dbReference type="Proteomes" id="UP001152803"/>
    </source>
</evidence>
<feature type="domain" description="SH2" evidence="12">
    <location>
        <begin position="197"/>
        <end position="307"/>
    </location>
</feature>
<protein>
    <recommendedName>
        <fullName evidence="15">SH2 domain-containing protein</fullName>
    </recommendedName>
</protein>
<keyword evidence="7 8" id="KW-0727">SH2 domain</keyword>
<proteinExistence type="inferred from homology"/>
<feature type="region of interest" description="Disordered" evidence="9">
    <location>
        <begin position="501"/>
        <end position="524"/>
    </location>
</feature>
<dbReference type="GO" id="GO:0005925">
    <property type="term" value="C:focal adhesion"/>
    <property type="evidence" value="ECO:0007669"/>
    <property type="project" value="UniProtKB-SubCell"/>
</dbReference>
<name>A0A9Q1DT58_CONCO</name>
<dbReference type="OrthoDB" id="6273691at2759"/>
<evidence type="ECO:0000259" key="12">
    <source>
        <dbReference type="PROSITE" id="PS50001"/>
    </source>
</evidence>
<sequence length="524" mass="56072">MLLWVCPLFQPLCGTALAGRRRQAPLNHQFAPHYPGPLDYPRAGGGPDGHHSPLLSHPAPNCHSSPRGGPRSQGKAALNQPSFEEQEDSGLDLSSLLEGGGLGLERSLLAAVEGLGGAQPPLPEKKRVSESEQSLGSRSPSLSGFSSPHSGSSVSIPFPNTLPDFSTRILSASSPLPDACASKHETVKFVQDTSKFWYKPDISRDQAIAVLKDKEPGSFIVRDSHSFRGAYGLAMKVATPPPSVLQQSKKVGDLANELVRHFLIECTQKGVRLKGCPNEPYFGSLTALVCQHSITPLALPCKLIIPDRDPLEDIVDSPAQSATNSATELLKQGAACNVWFLGSVEMESLTGSQAVQKAASVTLAMAPPPTSTVVHFKVSAQGITLTDNQRKLFFRRHYAVNTVIFCALDPQDRKWMKEGSSSAKIFGFVARKTASGTENVCHLFAEHDPEQPASAIVNFVSKVMIGSQKTNPEWGKSLPLPLPTHKNRTQTSAPMGSVLRVPRDAGTRLTPAGLRANGKAASSP</sequence>
<evidence type="ECO:0000313" key="13">
    <source>
        <dbReference type="EMBL" id="KAJ8279886.1"/>
    </source>
</evidence>
<organism evidence="13 14">
    <name type="scientific">Conger conger</name>
    <name type="common">Conger eel</name>
    <name type="synonym">Muraena conger</name>
    <dbReference type="NCBI Taxonomy" id="82655"/>
    <lineage>
        <taxon>Eukaryota</taxon>
        <taxon>Metazoa</taxon>
        <taxon>Chordata</taxon>
        <taxon>Craniata</taxon>
        <taxon>Vertebrata</taxon>
        <taxon>Euteleostomi</taxon>
        <taxon>Actinopterygii</taxon>
        <taxon>Neopterygii</taxon>
        <taxon>Teleostei</taxon>
        <taxon>Anguilliformes</taxon>
        <taxon>Congridae</taxon>
        <taxon>Conger</taxon>
    </lineage>
</organism>
<evidence type="ECO:0000256" key="4">
    <source>
        <dbReference type="ARBA" id="ARBA00022801"/>
    </source>
</evidence>
<evidence type="ECO:0000256" key="9">
    <source>
        <dbReference type="SAM" id="MobiDB-lite"/>
    </source>
</evidence>
<evidence type="ECO:0000256" key="3">
    <source>
        <dbReference type="ARBA" id="ARBA00022553"/>
    </source>
</evidence>
<dbReference type="GO" id="GO:0004721">
    <property type="term" value="F:phosphoprotein phosphatase activity"/>
    <property type="evidence" value="ECO:0007669"/>
    <property type="project" value="UniProtKB-KW"/>
</dbReference>
<evidence type="ECO:0000256" key="2">
    <source>
        <dbReference type="ARBA" id="ARBA00007881"/>
    </source>
</evidence>
<keyword evidence="10" id="KW-0732">Signal</keyword>
<dbReference type="InterPro" id="IPR013625">
    <property type="entry name" value="PTB"/>
</dbReference>
<dbReference type="SUPFAM" id="SSF50729">
    <property type="entry name" value="PH domain-like"/>
    <property type="match status" value="1"/>
</dbReference>
<dbReference type="CDD" id="cd09927">
    <property type="entry name" value="SH2_Tensin_like"/>
    <property type="match status" value="1"/>
</dbReference>
<dbReference type="FunFam" id="2.30.29.30:FF:000039">
    <property type="entry name" value="Tensin 1"/>
    <property type="match status" value="1"/>
</dbReference>
<comment type="subcellular location">
    <subcellularLocation>
        <location evidence="1">Cell junction</location>
        <location evidence="1">Focal adhesion</location>
    </subcellularLocation>
</comment>
<dbReference type="InterPro" id="IPR011993">
    <property type="entry name" value="PH-like_dom_sf"/>
</dbReference>
<dbReference type="Proteomes" id="UP001152803">
    <property type="component" value="Unassembled WGS sequence"/>
</dbReference>
<dbReference type="InterPro" id="IPR035012">
    <property type="entry name" value="Tensin-like_SH2"/>
</dbReference>
<dbReference type="InterPro" id="IPR036860">
    <property type="entry name" value="SH2_dom_sf"/>
</dbReference>
<evidence type="ECO:0000256" key="7">
    <source>
        <dbReference type="ARBA" id="ARBA00022999"/>
    </source>
</evidence>
<keyword evidence="5" id="KW-0904">Protein phosphatase</keyword>
<evidence type="ECO:0008006" key="15">
    <source>
        <dbReference type="Google" id="ProtNLM"/>
    </source>
</evidence>
<keyword evidence="4" id="KW-0378">Hydrolase</keyword>
<feature type="chain" id="PRO_5040307549" description="SH2 domain-containing protein" evidence="10">
    <location>
        <begin position="19"/>
        <end position="524"/>
    </location>
</feature>
<dbReference type="CDD" id="cd01213">
    <property type="entry name" value="PTB_tensin"/>
    <property type="match status" value="1"/>
</dbReference>
<dbReference type="PROSITE" id="PS50001">
    <property type="entry name" value="SH2"/>
    <property type="match status" value="1"/>
</dbReference>
<keyword evidence="6" id="KW-0965">Cell junction</keyword>
<dbReference type="PANTHER" id="PTHR45734">
    <property type="entry name" value="TENSIN"/>
    <property type="match status" value="1"/>
</dbReference>
<dbReference type="SMART" id="SM00462">
    <property type="entry name" value="PTB"/>
    <property type="match status" value="1"/>
</dbReference>
<reference evidence="13" key="1">
    <citation type="journal article" date="2023" name="Science">
        <title>Genome structures resolve the early diversification of teleost fishes.</title>
        <authorList>
            <person name="Parey E."/>
            <person name="Louis A."/>
            <person name="Montfort J."/>
            <person name="Bouchez O."/>
            <person name="Roques C."/>
            <person name="Iampietro C."/>
            <person name="Lluch J."/>
            <person name="Castinel A."/>
            <person name="Donnadieu C."/>
            <person name="Desvignes T."/>
            <person name="Floi Bucao C."/>
            <person name="Jouanno E."/>
            <person name="Wen M."/>
            <person name="Mejri S."/>
            <person name="Dirks R."/>
            <person name="Jansen H."/>
            <person name="Henkel C."/>
            <person name="Chen W.J."/>
            <person name="Zahm M."/>
            <person name="Cabau C."/>
            <person name="Klopp C."/>
            <person name="Thompson A.W."/>
            <person name="Robinson-Rechavi M."/>
            <person name="Braasch I."/>
            <person name="Lecointre G."/>
            <person name="Bobe J."/>
            <person name="Postlethwait J.H."/>
            <person name="Berthelot C."/>
            <person name="Roest Crollius H."/>
            <person name="Guiguen Y."/>
        </authorList>
    </citation>
    <scope>NUCLEOTIDE SEQUENCE</scope>
    <source>
        <strain evidence="13">Concon-B</strain>
    </source>
</reference>
<dbReference type="InterPro" id="IPR000980">
    <property type="entry name" value="SH2"/>
</dbReference>
<dbReference type="Gene3D" id="3.30.505.10">
    <property type="entry name" value="SH2 domain"/>
    <property type="match status" value="1"/>
</dbReference>
<evidence type="ECO:0000256" key="10">
    <source>
        <dbReference type="SAM" id="SignalP"/>
    </source>
</evidence>
<feature type="region of interest" description="Disordered" evidence="9">
    <location>
        <begin position="28"/>
        <end position="90"/>
    </location>
</feature>
<evidence type="ECO:0000256" key="1">
    <source>
        <dbReference type="ARBA" id="ARBA00004246"/>
    </source>
</evidence>
<comment type="similarity">
    <text evidence="2">Belongs to the PTEN phosphatase protein family.</text>
</comment>
<dbReference type="SMART" id="SM00252">
    <property type="entry name" value="SH2"/>
    <property type="match status" value="1"/>
</dbReference>
<dbReference type="InterPro" id="IPR051484">
    <property type="entry name" value="Tensin_PTEN_phosphatase"/>
</dbReference>
<dbReference type="InterPro" id="IPR033929">
    <property type="entry name" value="Tensin_PTB"/>
</dbReference>
<comment type="caution">
    <text evidence="13">The sequence shown here is derived from an EMBL/GenBank/DDBJ whole genome shotgun (WGS) entry which is preliminary data.</text>
</comment>
<keyword evidence="14" id="KW-1185">Reference proteome</keyword>
<dbReference type="PANTHER" id="PTHR45734:SF5">
    <property type="entry name" value="TENSIN-3"/>
    <property type="match status" value="1"/>
</dbReference>
<feature type="signal peptide" evidence="10">
    <location>
        <begin position="1"/>
        <end position="18"/>
    </location>
</feature>
<accession>A0A9Q1DT58</accession>
<dbReference type="PROSITE" id="PS01179">
    <property type="entry name" value="PID"/>
    <property type="match status" value="1"/>
</dbReference>
<evidence type="ECO:0000256" key="5">
    <source>
        <dbReference type="ARBA" id="ARBA00022912"/>
    </source>
</evidence>
<dbReference type="InterPro" id="IPR006020">
    <property type="entry name" value="PTB/PI_dom"/>
</dbReference>